<dbReference type="InterPro" id="IPR024176">
    <property type="entry name" value="Citrate_synthase_bac-typ"/>
</dbReference>
<keyword evidence="3" id="KW-0816">Tricarboxylic acid cycle</keyword>
<dbReference type="InterPro" id="IPR036969">
    <property type="entry name" value="Citrate_synthase_sf"/>
</dbReference>
<keyword evidence="4 6" id="KW-0808">Transferase</keyword>
<dbReference type="Gene3D" id="1.10.230.10">
    <property type="entry name" value="Cytochrome P450-Terp, domain 2"/>
    <property type="match status" value="1"/>
</dbReference>
<dbReference type="SUPFAM" id="SSF48256">
    <property type="entry name" value="Citrate synthase"/>
    <property type="match status" value="1"/>
</dbReference>
<evidence type="ECO:0000313" key="9">
    <source>
        <dbReference type="Proteomes" id="UP001250932"/>
    </source>
</evidence>
<evidence type="ECO:0000256" key="1">
    <source>
        <dbReference type="ARBA" id="ARBA00004751"/>
    </source>
</evidence>
<dbReference type="InterPro" id="IPR002020">
    <property type="entry name" value="Citrate_synthase"/>
</dbReference>
<sequence>MMQDFSPGLAGVPATKSKVSFVDGQAGVLEYGGIRIADLAEHSSFLETTFLLLKNRLPTNTEFDQFSDDVAHHRRIKYRITDLIKCLPEHGHPMDALQAAVAALGMFYPAHDVLNPEVQYLSTVRLIAKVPTIVAAYHRLRRGDEQIQPRDDLSHSENFLYMLTEKAPDSFMAKVLDTCLILHAEHTMNASTFSGLVTASTLADPYSVVSSSIGTLKGPLHGGAAQEVVEMLESIGVREQVRPYLKKKLAAKEKIVGFGHRIYKVKDPRATILQQLAKRLFAQRGPSPLYELAEEVELVGEEFLGQKGIHVNVDFYSGVLYKTMGIDTDFFPAIFAIARVSGWLAHWVEQLEENHLFRPGQIYTGTHSQSYIPLAQRG</sequence>
<dbReference type="InterPro" id="IPR016143">
    <property type="entry name" value="Citrate_synth-like_sm_a-sub"/>
</dbReference>
<evidence type="ECO:0000256" key="7">
    <source>
        <dbReference type="RuleBase" id="RU003406"/>
    </source>
</evidence>
<proteinExistence type="inferred from homology"/>
<evidence type="ECO:0000313" key="8">
    <source>
        <dbReference type="EMBL" id="MDT7040763.1"/>
    </source>
</evidence>
<comment type="catalytic activity">
    <reaction evidence="5">
        <text>oxaloacetate + acetyl-CoA + H2O = citrate + CoA + H(+)</text>
        <dbReference type="Rhea" id="RHEA:16845"/>
        <dbReference type="ChEBI" id="CHEBI:15377"/>
        <dbReference type="ChEBI" id="CHEBI:15378"/>
        <dbReference type="ChEBI" id="CHEBI:16452"/>
        <dbReference type="ChEBI" id="CHEBI:16947"/>
        <dbReference type="ChEBI" id="CHEBI:57287"/>
        <dbReference type="ChEBI" id="CHEBI:57288"/>
        <dbReference type="EC" id="2.3.3.16"/>
    </reaction>
</comment>
<accession>A0ABU3K300</accession>
<dbReference type="RefSeq" id="WP_313831121.1">
    <property type="nucleotide sequence ID" value="NZ_JAQOUE010000001.1"/>
</dbReference>
<comment type="pathway">
    <text evidence="1">Carbohydrate metabolism; tricarboxylic acid cycle; isocitrate from oxaloacetate: step 1/2.</text>
</comment>
<dbReference type="NCBIfam" id="TIGR01800">
    <property type="entry name" value="cit_synth_II"/>
    <property type="match status" value="1"/>
</dbReference>
<name>A0ABU3K300_9BACT</name>
<comment type="similarity">
    <text evidence="2 6 7">Belongs to the citrate synthase family.</text>
</comment>
<gene>
    <name evidence="8" type="ORF">PPG34_00270</name>
</gene>
<comment type="caution">
    <text evidence="8">The sequence shown here is derived from an EMBL/GenBank/DDBJ whole genome shotgun (WGS) entry which is preliminary data.</text>
</comment>
<dbReference type="InterPro" id="IPR011278">
    <property type="entry name" value="2-MeCitrate/Citrate_synth_II"/>
</dbReference>
<evidence type="ECO:0000256" key="5">
    <source>
        <dbReference type="ARBA" id="ARBA00049288"/>
    </source>
</evidence>
<dbReference type="PIRSF" id="PIRSF001369">
    <property type="entry name" value="Citrate_synth"/>
    <property type="match status" value="1"/>
</dbReference>
<dbReference type="PROSITE" id="PS00480">
    <property type="entry name" value="CITRATE_SYNTHASE"/>
    <property type="match status" value="1"/>
</dbReference>
<dbReference type="NCBIfam" id="NF010639">
    <property type="entry name" value="PRK14036.1"/>
    <property type="match status" value="1"/>
</dbReference>
<dbReference type="PANTHER" id="PTHR11739">
    <property type="entry name" value="CITRATE SYNTHASE"/>
    <property type="match status" value="1"/>
</dbReference>
<protein>
    <recommendedName>
        <fullName evidence="6">Citrate synthase</fullName>
    </recommendedName>
</protein>
<evidence type="ECO:0000256" key="4">
    <source>
        <dbReference type="ARBA" id="ARBA00022679"/>
    </source>
</evidence>
<dbReference type="Pfam" id="PF00285">
    <property type="entry name" value="Citrate_synt"/>
    <property type="match status" value="1"/>
</dbReference>
<dbReference type="PANTHER" id="PTHR11739:SF4">
    <property type="entry name" value="CITRATE SYNTHASE, PEROXISOMAL"/>
    <property type="match status" value="1"/>
</dbReference>
<keyword evidence="9" id="KW-1185">Reference proteome</keyword>
<organism evidence="8 9">
    <name type="scientific">Candidatus Nitronereus thalassa</name>
    <dbReference type="NCBI Taxonomy" id="3020898"/>
    <lineage>
        <taxon>Bacteria</taxon>
        <taxon>Pseudomonadati</taxon>
        <taxon>Nitrospirota</taxon>
        <taxon>Nitrospiria</taxon>
        <taxon>Nitrospirales</taxon>
        <taxon>Nitrospiraceae</taxon>
        <taxon>Candidatus Nitronereus</taxon>
    </lineage>
</organism>
<reference evidence="8 9" key="1">
    <citation type="journal article" date="2023" name="ISME J.">
        <title>Cultivation and genomic characterization of novel and ubiquitous marine nitrite-oxidizing bacteria from the Nitrospirales.</title>
        <authorList>
            <person name="Mueller A.J."/>
            <person name="Daebeler A."/>
            <person name="Herbold C.W."/>
            <person name="Kirkegaard R.H."/>
            <person name="Daims H."/>
        </authorList>
    </citation>
    <scope>NUCLEOTIDE SEQUENCE [LARGE SCALE GENOMIC DNA]</scope>
    <source>
        <strain evidence="8 9">EB</strain>
    </source>
</reference>
<evidence type="ECO:0000256" key="2">
    <source>
        <dbReference type="ARBA" id="ARBA00010566"/>
    </source>
</evidence>
<dbReference type="InterPro" id="IPR019810">
    <property type="entry name" value="Citrate_synthase_AS"/>
</dbReference>
<dbReference type="EMBL" id="JAQOUE010000001">
    <property type="protein sequence ID" value="MDT7040763.1"/>
    <property type="molecule type" value="Genomic_DNA"/>
</dbReference>
<evidence type="ECO:0000256" key="3">
    <source>
        <dbReference type="ARBA" id="ARBA00022532"/>
    </source>
</evidence>
<dbReference type="Gene3D" id="1.10.580.10">
    <property type="entry name" value="Citrate Synthase, domain 1"/>
    <property type="match status" value="1"/>
</dbReference>
<dbReference type="InterPro" id="IPR016142">
    <property type="entry name" value="Citrate_synth-like_lrg_a-sub"/>
</dbReference>
<evidence type="ECO:0000256" key="6">
    <source>
        <dbReference type="PIRNR" id="PIRNR001369"/>
    </source>
</evidence>
<dbReference type="Proteomes" id="UP001250932">
    <property type="component" value="Unassembled WGS sequence"/>
</dbReference>
<dbReference type="PRINTS" id="PR00143">
    <property type="entry name" value="CITRTSNTHASE"/>
</dbReference>